<gene>
    <name evidence="3" type="ORF">C4D60_Mb05t15090</name>
</gene>
<name>A0A4S8JWA9_MUSBA</name>
<evidence type="ECO:0000256" key="2">
    <source>
        <dbReference type="SAM" id="SignalP"/>
    </source>
</evidence>
<evidence type="ECO:0000313" key="3">
    <source>
        <dbReference type="EMBL" id="THU66527.1"/>
    </source>
</evidence>
<evidence type="ECO:0000256" key="1">
    <source>
        <dbReference type="SAM" id="MobiDB-lite"/>
    </source>
</evidence>
<proteinExistence type="predicted"/>
<protein>
    <recommendedName>
        <fullName evidence="5">Secreted protein</fullName>
    </recommendedName>
</protein>
<feature type="chain" id="PRO_5020454944" description="Secreted protein" evidence="2">
    <location>
        <begin position="22"/>
        <end position="71"/>
    </location>
</feature>
<dbReference type="EMBL" id="PYDT01000003">
    <property type="protein sequence ID" value="THU66527.1"/>
    <property type="molecule type" value="Genomic_DNA"/>
</dbReference>
<feature type="compositionally biased region" description="Low complexity" evidence="1">
    <location>
        <begin position="43"/>
        <end position="56"/>
    </location>
</feature>
<dbReference type="AlphaFoldDB" id="A0A4S8JWA9"/>
<keyword evidence="2" id="KW-0732">Signal</keyword>
<keyword evidence="4" id="KW-1185">Reference proteome</keyword>
<feature type="signal peptide" evidence="2">
    <location>
        <begin position="1"/>
        <end position="21"/>
    </location>
</feature>
<feature type="region of interest" description="Disordered" evidence="1">
    <location>
        <begin position="43"/>
        <end position="71"/>
    </location>
</feature>
<dbReference type="Proteomes" id="UP000317650">
    <property type="component" value="Chromosome 5"/>
</dbReference>
<evidence type="ECO:0000313" key="4">
    <source>
        <dbReference type="Proteomes" id="UP000317650"/>
    </source>
</evidence>
<comment type="caution">
    <text evidence="3">The sequence shown here is derived from an EMBL/GenBank/DDBJ whole genome shotgun (WGS) entry which is preliminary data.</text>
</comment>
<organism evidence="3 4">
    <name type="scientific">Musa balbisiana</name>
    <name type="common">Banana</name>
    <dbReference type="NCBI Taxonomy" id="52838"/>
    <lineage>
        <taxon>Eukaryota</taxon>
        <taxon>Viridiplantae</taxon>
        <taxon>Streptophyta</taxon>
        <taxon>Embryophyta</taxon>
        <taxon>Tracheophyta</taxon>
        <taxon>Spermatophyta</taxon>
        <taxon>Magnoliopsida</taxon>
        <taxon>Liliopsida</taxon>
        <taxon>Zingiberales</taxon>
        <taxon>Musaceae</taxon>
        <taxon>Musa</taxon>
    </lineage>
</organism>
<accession>A0A4S8JWA9</accession>
<evidence type="ECO:0008006" key="5">
    <source>
        <dbReference type="Google" id="ProtNLM"/>
    </source>
</evidence>
<sequence>MSMVIPRLPFLCLLVISFVGGGDICPSRVGAAAAMAQGSLRATASNGSSSTTAPGSVSDHQVSFQIDAKRR</sequence>
<reference evidence="3 4" key="1">
    <citation type="journal article" date="2019" name="Nat. Plants">
        <title>Genome sequencing of Musa balbisiana reveals subgenome evolution and function divergence in polyploid bananas.</title>
        <authorList>
            <person name="Yao X."/>
        </authorList>
    </citation>
    <scope>NUCLEOTIDE SEQUENCE [LARGE SCALE GENOMIC DNA]</scope>
    <source>
        <strain evidence="4">cv. DH-PKW</strain>
        <tissue evidence="3">Leaves</tissue>
    </source>
</reference>